<organism evidence="1 2">
    <name type="scientific">Lasiodiplodia mahajangana</name>
    <dbReference type="NCBI Taxonomy" id="1108764"/>
    <lineage>
        <taxon>Eukaryota</taxon>
        <taxon>Fungi</taxon>
        <taxon>Dikarya</taxon>
        <taxon>Ascomycota</taxon>
        <taxon>Pezizomycotina</taxon>
        <taxon>Dothideomycetes</taxon>
        <taxon>Dothideomycetes incertae sedis</taxon>
        <taxon>Botryosphaeriales</taxon>
        <taxon>Botryosphaeriaceae</taxon>
        <taxon>Lasiodiplodia</taxon>
    </lineage>
</organism>
<reference evidence="1" key="1">
    <citation type="submission" date="2022-12" db="EMBL/GenBank/DDBJ databases">
        <title>Genome Sequence of Lasiodiplodia mahajangana.</title>
        <authorList>
            <person name="Buettner E."/>
        </authorList>
    </citation>
    <scope>NUCLEOTIDE SEQUENCE</scope>
    <source>
        <strain evidence="1">VT137</strain>
    </source>
</reference>
<accession>A0ACC2JUU5</accession>
<comment type="caution">
    <text evidence="1">The sequence shown here is derived from an EMBL/GenBank/DDBJ whole genome shotgun (WGS) entry which is preliminary data.</text>
</comment>
<keyword evidence="2" id="KW-1185">Reference proteome</keyword>
<proteinExistence type="predicted"/>
<dbReference type="EMBL" id="JAPUUL010000321">
    <property type="protein sequence ID" value="KAJ8131283.1"/>
    <property type="molecule type" value="Genomic_DNA"/>
</dbReference>
<sequence length="143" mass="16060">MCATFASIKNTTETILEGTDIETFQANIQGDFRYPKARKWSMAVHGGGHFTIAGDPGGDFYFSPLEPVFYLHHGQIDRMYFLWQNLDWASRQTMAGTITMMNQPPSRNGTLDDILDISPVGGSYNFRQLLDTVGGSPFCFVYE</sequence>
<dbReference type="Proteomes" id="UP001153332">
    <property type="component" value="Unassembled WGS sequence"/>
</dbReference>
<name>A0ACC2JUU5_9PEZI</name>
<protein>
    <submittedName>
        <fullName evidence="1">Uncharacterized protein</fullName>
    </submittedName>
</protein>
<evidence type="ECO:0000313" key="1">
    <source>
        <dbReference type="EMBL" id="KAJ8131283.1"/>
    </source>
</evidence>
<gene>
    <name evidence="1" type="ORF">O1611_g2351</name>
</gene>
<evidence type="ECO:0000313" key="2">
    <source>
        <dbReference type="Proteomes" id="UP001153332"/>
    </source>
</evidence>